<evidence type="ECO:0000313" key="3">
    <source>
        <dbReference type="Proteomes" id="UP000054217"/>
    </source>
</evidence>
<name>A0A0C3N0S8_PISTI</name>
<reference evidence="3" key="2">
    <citation type="submission" date="2015-01" db="EMBL/GenBank/DDBJ databases">
        <title>Evolutionary Origins and Diversification of the Mycorrhizal Mutualists.</title>
        <authorList>
            <consortium name="DOE Joint Genome Institute"/>
            <consortium name="Mycorrhizal Genomics Consortium"/>
            <person name="Kohler A."/>
            <person name="Kuo A."/>
            <person name="Nagy L.G."/>
            <person name="Floudas D."/>
            <person name="Copeland A."/>
            <person name="Barry K.W."/>
            <person name="Cichocki N."/>
            <person name="Veneault-Fourrey C."/>
            <person name="LaButti K."/>
            <person name="Lindquist E.A."/>
            <person name="Lipzen A."/>
            <person name="Lundell T."/>
            <person name="Morin E."/>
            <person name="Murat C."/>
            <person name="Riley R."/>
            <person name="Ohm R."/>
            <person name="Sun H."/>
            <person name="Tunlid A."/>
            <person name="Henrissat B."/>
            <person name="Grigoriev I.V."/>
            <person name="Hibbett D.S."/>
            <person name="Martin F."/>
        </authorList>
    </citation>
    <scope>NUCLEOTIDE SEQUENCE [LARGE SCALE GENOMIC DNA]</scope>
    <source>
        <strain evidence="3">Marx 270</strain>
    </source>
</reference>
<dbReference type="InterPro" id="IPR019734">
    <property type="entry name" value="TPR_rpt"/>
</dbReference>
<dbReference type="AlphaFoldDB" id="A0A0C3N0S8"/>
<proteinExistence type="predicted"/>
<keyword evidence="1" id="KW-0802">TPR repeat</keyword>
<reference evidence="2 3" key="1">
    <citation type="submission" date="2014-04" db="EMBL/GenBank/DDBJ databases">
        <authorList>
            <consortium name="DOE Joint Genome Institute"/>
            <person name="Kuo A."/>
            <person name="Kohler A."/>
            <person name="Costa M.D."/>
            <person name="Nagy L.G."/>
            <person name="Floudas D."/>
            <person name="Copeland A."/>
            <person name="Barry K.W."/>
            <person name="Cichocki N."/>
            <person name="Veneault-Fourrey C."/>
            <person name="LaButti K."/>
            <person name="Lindquist E.A."/>
            <person name="Lipzen A."/>
            <person name="Lundell T."/>
            <person name="Morin E."/>
            <person name="Murat C."/>
            <person name="Sun H."/>
            <person name="Tunlid A."/>
            <person name="Henrissat B."/>
            <person name="Grigoriev I.V."/>
            <person name="Hibbett D.S."/>
            <person name="Martin F."/>
            <person name="Nordberg H.P."/>
            <person name="Cantor M.N."/>
            <person name="Hua S.X."/>
        </authorList>
    </citation>
    <scope>NUCLEOTIDE SEQUENCE [LARGE SCALE GENOMIC DNA]</scope>
    <source>
        <strain evidence="2 3">Marx 270</strain>
    </source>
</reference>
<dbReference type="InterPro" id="IPR011990">
    <property type="entry name" value="TPR-like_helical_dom_sf"/>
</dbReference>
<dbReference type="SUPFAM" id="SSF48452">
    <property type="entry name" value="TPR-like"/>
    <property type="match status" value="1"/>
</dbReference>
<dbReference type="Proteomes" id="UP000054217">
    <property type="component" value="Unassembled WGS sequence"/>
</dbReference>
<dbReference type="OrthoDB" id="423576at2759"/>
<dbReference type="PROSITE" id="PS50005">
    <property type="entry name" value="TPR"/>
    <property type="match status" value="1"/>
</dbReference>
<accession>A0A0C3N0S8</accession>
<evidence type="ECO:0000256" key="1">
    <source>
        <dbReference type="PROSITE-ProRule" id="PRU00339"/>
    </source>
</evidence>
<sequence>MLLYLSLTLIAERDPAGVAPAALASMVGTMHSWAMLMEQGWQRSEYAEWVHAFRAFNRALSWCESVPNFPNPAQYKHQLFGQLGNTNRRFGRYEQARDILEKALEIALNHAFADRYNTAKRLGHKRARCRAVGNLGMVDYQLAGRSGSPLLDVAIEQLTERITSVRRLEATFDPQSSDLRSVSLDRDIFPKLRISRMRKRIRIFVLEEFPVAIPKLCLTLSASIFDFHIATQFPTEP</sequence>
<gene>
    <name evidence="2" type="ORF">M404DRAFT_34765</name>
</gene>
<protein>
    <submittedName>
        <fullName evidence="2">Uncharacterized protein</fullName>
    </submittedName>
</protein>
<organism evidence="2 3">
    <name type="scientific">Pisolithus tinctorius Marx 270</name>
    <dbReference type="NCBI Taxonomy" id="870435"/>
    <lineage>
        <taxon>Eukaryota</taxon>
        <taxon>Fungi</taxon>
        <taxon>Dikarya</taxon>
        <taxon>Basidiomycota</taxon>
        <taxon>Agaricomycotina</taxon>
        <taxon>Agaricomycetes</taxon>
        <taxon>Agaricomycetidae</taxon>
        <taxon>Boletales</taxon>
        <taxon>Sclerodermatineae</taxon>
        <taxon>Pisolithaceae</taxon>
        <taxon>Pisolithus</taxon>
    </lineage>
</organism>
<dbReference type="Gene3D" id="1.25.40.10">
    <property type="entry name" value="Tetratricopeptide repeat domain"/>
    <property type="match status" value="1"/>
</dbReference>
<dbReference type="HOGENOM" id="CLU_1124927_0_0_1"/>
<dbReference type="EMBL" id="KN832088">
    <property type="protein sequence ID" value="KIN94719.1"/>
    <property type="molecule type" value="Genomic_DNA"/>
</dbReference>
<dbReference type="InParanoid" id="A0A0C3N0S8"/>
<feature type="repeat" description="TPR" evidence="1">
    <location>
        <begin position="77"/>
        <end position="110"/>
    </location>
</feature>
<keyword evidence="3" id="KW-1185">Reference proteome</keyword>
<evidence type="ECO:0000313" key="2">
    <source>
        <dbReference type="EMBL" id="KIN94719.1"/>
    </source>
</evidence>